<dbReference type="CDD" id="cd06222">
    <property type="entry name" value="RNase_H_like"/>
    <property type="match status" value="1"/>
</dbReference>
<dbReference type="PANTHER" id="PTHR47723">
    <property type="entry name" value="OS05G0353850 PROTEIN"/>
    <property type="match status" value="1"/>
</dbReference>
<dbReference type="SUPFAM" id="SSF53098">
    <property type="entry name" value="Ribonuclease H-like"/>
    <property type="match status" value="1"/>
</dbReference>
<gene>
    <name evidence="3" type="primary">LOC120111704</name>
</gene>
<name>A0A8B9AFJ8_PHODC</name>
<dbReference type="PANTHER" id="PTHR47723:SF19">
    <property type="entry name" value="POLYNUCLEOTIDYL TRANSFERASE, RIBONUCLEASE H-LIKE SUPERFAMILY PROTEIN"/>
    <property type="match status" value="1"/>
</dbReference>
<dbReference type="AlphaFoldDB" id="A0A8B9AFJ8"/>
<dbReference type="InterPro" id="IPR036397">
    <property type="entry name" value="RNaseH_sf"/>
</dbReference>
<dbReference type="RefSeq" id="XP_038985491.1">
    <property type="nucleotide sequence ID" value="XM_039129563.1"/>
</dbReference>
<reference evidence="2" key="1">
    <citation type="journal article" date="2019" name="Nat. Commun.">
        <title>Genome-wide association mapping of date palm fruit traits.</title>
        <authorList>
            <person name="Hazzouri K.M."/>
            <person name="Gros-Balthazard M."/>
            <person name="Flowers J.M."/>
            <person name="Copetti D."/>
            <person name="Lemansour A."/>
            <person name="Lebrun M."/>
            <person name="Masmoudi K."/>
            <person name="Ferrand S."/>
            <person name="Dhar M.I."/>
            <person name="Fresquez Z.A."/>
            <person name="Rosas U."/>
            <person name="Zhang J."/>
            <person name="Talag J."/>
            <person name="Lee S."/>
            <person name="Kudrna D."/>
            <person name="Powell R.F."/>
            <person name="Leitch I.J."/>
            <person name="Krueger R.R."/>
            <person name="Wing R.A."/>
            <person name="Amiri K.M.A."/>
            <person name="Purugganan M.D."/>
        </authorList>
    </citation>
    <scope>NUCLEOTIDE SEQUENCE [LARGE SCALE GENOMIC DNA]</scope>
    <source>
        <strain evidence="2">cv. Khalas</strain>
    </source>
</reference>
<dbReference type="InterPro" id="IPR002156">
    <property type="entry name" value="RNaseH_domain"/>
</dbReference>
<evidence type="ECO:0000313" key="3">
    <source>
        <dbReference type="RefSeq" id="XP_038985491.1"/>
    </source>
</evidence>
<dbReference type="InterPro" id="IPR012337">
    <property type="entry name" value="RNaseH-like_sf"/>
</dbReference>
<organism evidence="2 3">
    <name type="scientific">Phoenix dactylifera</name>
    <name type="common">Date palm</name>
    <dbReference type="NCBI Taxonomy" id="42345"/>
    <lineage>
        <taxon>Eukaryota</taxon>
        <taxon>Viridiplantae</taxon>
        <taxon>Streptophyta</taxon>
        <taxon>Embryophyta</taxon>
        <taxon>Tracheophyta</taxon>
        <taxon>Spermatophyta</taxon>
        <taxon>Magnoliopsida</taxon>
        <taxon>Liliopsida</taxon>
        <taxon>Arecaceae</taxon>
        <taxon>Coryphoideae</taxon>
        <taxon>Phoeniceae</taxon>
        <taxon>Phoenix</taxon>
    </lineage>
</organism>
<reference evidence="3" key="2">
    <citation type="submission" date="2025-08" db="UniProtKB">
        <authorList>
            <consortium name="RefSeq"/>
        </authorList>
    </citation>
    <scope>IDENTIFICATION</scope>
    <source>
        <tissue evidence="3">Young leaves</tissue>
    </source>
</reference>
<dbReference type="GeneID" id="120111704"/>
<keyword evidence="2" id="KW-1185">Reference proteome</keyword>
<dbReference type="GO" id="GO:0004523">
    <property type="term" value="F:RNA-DNA hybrid ribonuclease activity"/>
    <property type="evidence" value="ECO:0007669"/>
    <property type="project" value="InterPro"/>
</dbReference>
<dbReference type="OrthoDB" id="1906820at2759"/>
<evidence type="ECO:0000259" key="1">
    <source>
        <dbReference type="Pfam" id="PF13456"/>
    </source>
</evidence>
<dbReference type="GO" id="GO:0003676">
    <property type="term" value="F:nucleic acid binding"/>
    <property type="evidence" value="ECO:0007669"/>
    <property type="project" value="InterPro"/>
</dbReference>
<dbReference type="Pfam" id="PF13456">
    <property type="entry name" value="RVT_3"/>
    <property type="match status" value="1"/>
</dbReference>
<proteinExistence type="predicted"/>
<dbReference type="Gene3D" id="3.30.420.10">
    <property type="entry name" value="Ribonuclease H-like superfamily/Ribonuclease H"/>
    <property type="match status" value="1"/>
</dbReference>
<evidence type="ECO:0000313" key="2">
    <source>
        <dbReference type="Proteomes" id="UP000228380"/>
    </source>
</evidence>
<dbReference type="InterPro" id="IPR053151">
    <property type="entry name" value="RNase_H-like"/>
</dbReference>
<dbReference type="Proteomes" id="UP000228380">
    <property type="component" value="Chromosome 8"/>
</dbReference>
<dbReference type="KEGG" id="pda:120111704"/>
<dbReference type="InterPro" id="IPR044730">
    <property type="entry name" value="RNase_H-like_dom_plant"/>
</dbReference>
<protein>
    <submittedName>
        <fullName evidence="3">Uncharacterized protein LOC120111704</fullName>
    </submittedName>
</protein>
<feature type="domain" description="RNase H type-1" evidence="1">
    <location>
        <begin position="46"/>
        <end position="165"/>
    </location>
</feature>
<accession>A0A8B9AFJ8</accession>
<sequence>MEIIEIAGSDSFQVARDIWDPLFAATSPRFALISWKPPPSGHLKVNFDGSLPARGGSVGVAFVIRNHCSRLLAARGCHSFEDSNFGTALRATWEGLLYVRHVLDAGCIILEGDSVLLIKCLRKEGQGEVKHLLLEHIRRMLQKCHVAQVRHVFREANQAADWVVSFVAHHSGDFL</sequence>